<keyword evidence="2" id="KW-1185">Reference proteome</keyword>
<organism evidence="1 2">
    <name type="scientific">Streptomyces hydrogenans</name>
    <dbReference type="NCBI Taxonomy" id="1873719"/>
    <lineage>
        <taxon>Bacteria</taxon>
        <taxon>Bacillati</taxon>
        <taxon>Actinomycetota</taxon>
        <taxon>Actinomycetes</taxon>
        <taxon>Kitasatosporales</taxon>
        <taxon>Streptomycetaceae</taxon>
        <taxon>Streptomyces</taxon>
    </lineage>
</organism>
<name>A0ABQ3PJT4_9ACTN</name>
<evidence type="ECO:0000313" key="1">
    <source>
        <dbReference type="EMBL" id="GHI25284.1"/>
    </source>
</evidence>
<dbReference type="Proteomes" id="UP001052739">
    <property type="component" value="Unassembled WGS sequence"/>
</dbReference>
<dbReference type="EMBL" id="BNDW01000068">
    <property type="protein sequence ID" value="GHI25284.1"/>
    <property type="molecule type" value="Genomic_DNA"/>
</dbReference>
<proteinExistence type="predicted"/>
<evidence type="ECO:0000313" key="2">
    <source>
        <dbReference type="Proteomes" id="UP001052739"/>
    </source>
</evidence>
<comment type="caution">
    <text evidence="1">The sequence shown here is derived from an EMBL/GenBank/DDBJ whole genome shotgun (WGS) entry which is preliminary data.</text>
</comment>
<reference evidence="1" key="1">
    <citation type="submission" date="2024-05" db="EMBL/GenBank/DDBJ databases">
        <title>Whole genome shotgun sequence of Streptomyces hydrogenans NBRC 13475.</title>
        <authorList>
            <person name="Komaki H."/>
            <person name="Tamura T."/>
        </authorList>
    </citation>
    <scope>NUCLEOTIDE SEQUENCE</scope>
    <source>
        <strain evidence="1">NBRC 13475</strain>
    </source>
</reference>
<accession>A0ABQ3PJT4</accession>
<protein>
    <submittedName>
        <fullName evidence="1">Uncharacterized protein</fullName>
    </submittedName>
</protein>
<gene>
    <name evidence="1" type="ORF">Shyd_66550</name>
</gene>
<sequence>MTSVTNGASPRNVFVDEARIILTDLQHVGSMRVGTSTRAEIDDQVRMMIRNLSRLVTFVWDNRPEVRALVEKVYLLLELSRRPNAGSATHYAFNWLRDSAVIGARLANLHRGGPTEPPGTREESTEAHGVRIGDFYQVRPGLYYRVVDMTTPKVGIKTLRFGNGRTAVVSGLVDVWRPIERLSSSLDTFGPPPYAPGR</sequence>